<evidence type="ECO:0000256" key="1">
    <source>
        <dbReference type="ARBA" id="ARBA00001933"/>
    </source>
</evidence>
<dbReference type="Gene3D" id="3.40.50.1100">
    <property type="match status" value="2"/>
</dbReference>
<evidence type="ECO:0000313" key="6">
    <source>
        <dbReference type="Proteomes" id="UP000199073"/>
    </source>
</evidence>
<dbReference type="GO" id="GO:0003941">
    <property type="term" value="F:L-serine ammonia-lyase activity"/>
    <property type="evidence" value="ECO:0007669"/>
    <property type="project" value="TreeGrafter"/>
</dbReference>
<evidence type="ECO:0000256" key="3">
    <source>
        <dbReference type="ARBA" id="ARBA00023239"/>
    </source>
</evidence>
<dbReference type="PANTHER" id="PTHR48078">
    <property type="entry name" value="THREONINE DEHYDRATASE, MITOCHONDRIAL-RELATED"/>
    <property type="match status" value="1"/>
</dbReference>
<dbReference type="PANTHER" id="PTHR48078:SF6">
    <property type="entry name" value="L-THREONINE DEHYDRATASE CATABOLIC TDCB"/>
    <property type="match status" value="1"/>
</dbReference>
<dbReference type="GO" id="GO:0006565">
    <property type="term" value="P:L-serine catabolic process"/>
    <property type="evidence" value="ECO:0007669"/>
    <property type="project" value="TreeGrafter"/>
</dbReference>
<dbReference type="GO" id="GO:0030170">
    <property type="term" value="F:pyridoxal phosphate binding"/>
    <property type="evidence" value="ECO:0007669"/>
    <property type="project" value="InterPro"/>
</dbReference>
<keyword evidence="6" id="KW-1185">Reference proteome</keyword>
<evidence type="ECO:0000313" key="5">
    <source>
        <dbReference type="EMBL" id="SDP84909.1"/>
    </source>
</evidence>
<dbReference type="Proteomes" id="UP000199073">
    <property type="component" value="Unassembled WGS sequence"/>
</dbReference>
<comment type="cofactor">
    <cofactor evidence="1">
        <name>pyridoxal 5'-phosphate</name>
        <dbReference type="ChEBI" id="CHEBI:597326"/>
    </cofactor>
</comment>
<sequence length="290" mass="31371">MELSHIANANVFFKMECWQHTGSFKARGAFNCLQILNSEQRDLGVVAPTAGNHGIGIAYAASTLGIPAHIFLPDTTDQLKIKYLKKLDANISKFPDIETARIEALKSAKTKGFEFISAYNNKGMICGGGTVAIELLQDICDVDIVVVCVGGGGLISGISSFLKANNPSIQVWGVQTENSPTFIRWFENKEITPVKLLPSIAPGLSGAIEPETMTFSIVRDNVDRMIGVSDNDLIEGLKFMVQHHQQIVEPSGIAGVSAILRESSMLTGKKIAVVVTGRNISYSEFNDLVN</sequence>
<protein>
    <submittedName>
        <fullName evidence="5">Threonine dehydratase</fullName>
    </submittedName>
</protein>
<dbReference type="GO" id="GO:0004794">
    <property type="term" value="F:threonine deaminase activity"/>
    <property type="evidence" value="ECO:0007669"/>
    <property type="project" value="TreeGrafter"/>
</dbReference>
<dbReference type="InterPro" id="IPR050147">
    <property type="entry name" value="Ser/Thr_Dehydratase"/>
</dbReference>
<feature type="domain" description="Tryptophan synthase beta chain-like PALP" evidence="4">
    <location>
        <begin position="3"/>
        <end position="277"/>
    </location>
</feature>
<evidence type="ECO:0000256" key="2">
    <source>
        <dbReference type="ARBA" id="ARBA00022898"/>
    </source>
</evidence>
<dbReference type="STRING" id="91360.SAMN05660330_04387"/>
<dbReference type="GO" id="GO:0006567">
    <property type="term" value="P:L-threonine catabolic process"/>
    <property type="evidence" value="ECO:0007669"/>
    <property type="project" value="TreeGrafter"/>
</dbReference>
<dbReference type="SUPFAM" id="SSF53686">
    <property type="entry name" value="Tryptophan synthase beta subunit-like PLP-dependent enzymes"/>
    <property type="match status" value="1"/>
</dbReference>
<dbReference type="PROSITE" id="PS00165">
    <property type="entry name" value="DEHYDRATASE_SER_THR"/>
    <property type="match status" value="1"/>
</dbReference>
<dbReference type="EMBL" id="FNJI01000090">
    <property type="protein sequence ID" value="SDP84909.1"/>
    <property type="molecule type" value="Genomic_DNA"/>
</dbReference>
<keyword evidence="2" id="KW-0663">Pyridoxal phosphate</keyword>
<keyword evidence="3" id="KW-0456">Lyase</keyword>
<dbReference type="Pfam" id="PF00291">
    <property type="entry name" value="PALP"/>
    <property type="match status" value="1"/>
</dbReference>
<organism evidence="5 6">
    <name type="scientific">Desulforhopalus singaporensis</name>
    <dbReference type="NCBI Taxonomy" id="91360"/>
    <lineage>
        <taxon>Bacteria</taxon>
        <taxon>Pseudomonadati</taxon>
        <taxon>Thermodesulfobacteriota</taxon>
        <taxon>Desulfobulbia</taxon>
        <taxon>Desulfobulbales</taxon>
        <taxon>Desulfocapsaceae</taxon>
        <taxon>Desulforhopalus</taxon>
    </lineage>
</organism>
<dbReference type="AlphaFoldDB" id="A0A1H0W2G5"/>
<reference evidence="5 6" key="1">
    <citation type="submission" date="2016-10" db="EMBL/GenBank/DDBJ databases">
        <authorList>
            <person name="de Groot N.N."/>
        </authorList>
    </citation>
    <scope>NUCLEOTIDE SEQUENCE [LARGE SCALE GENOMIC DNA]</scope>
    <source>
        <strain evidence="5 6">DSM 12130</strain>
    </source>
</reference>
<evidence type="ECO:0000259" key="4">
    <source>
        <dbReference type="Pfam" id="PF00291"/>
    </source>
</evidence>
<dbReference type="InterPro" id="IPR000634">
    <property type="entry name" value="Ser/Thr_deHydtase_PyrdxlP-BS"/>
</dbReference>
<dbReference type="InterPro" id="IPR001926">
    <property type="entry name" value="TrpB-like_PALP"/>
</dbReference>
<name>A0A1H0W2G5_9BACT</name>
<proteinExistence type="predicted"/>
<accession>A0A1H0W2G5</accession>
<dbReference type="GO" id="GO:0009097">
    <property type="term" value="P:isoleucine biosynthetic process"/>
    <property type="evidence" value="ECO:0007669"/>
    <property type="project" value="TreeGrafter"/>
</dbReference>
<gene>
    <name evidence="5" type="ORF">SAMN05660330_04387</name>
</gene>
<dbReference type="InterPro" id="IPR036052">
    <property type="entry name" value="TrpB-like_PALP_sf"/>
</dbReference>